<dbReference type="InterPro" id="IPR046848">
    <property type="entry name" value="E_motif"/>
</dbReference>
<dbReference type="OMA" id="GIHGFCL"/>
<dbReference type="GO" id="GO:0005739">
    <property type="term" value="C:mitochondrion"/>
    <property type="evidence" value="ECO:0007669"/>
    <property type="project" value="GOC"/>
</dbReference>
<evidence type="ECO:0000256" key="1">
    <source>
        <dbReference type="ARBA" id="ARBA00022737"/>
    </source>
</evidence>
<dbReference type="InterPro" id="IPR011990">
    <property type="entry name" value="TPR-like_helical_dom_sf"/>
</dbReference>
<dbReference type="PANTHER" id="PTHR47926">
    <property type="entry name" value="PENTATRICOPEPTIDE REPEAT-CONTAINING PROTEIN"/>
    <property type="match status" value="1"/>
</dbReference>
<feature type="repeat" description="PPR" evidence="2">
    <location>
        <begin position="405"/>
        <end position="440"/>
    </location>
</feature>
<keyword evidence="4" id="KW-1185">Reference proteome</keyword>
<keyword evidence="1" id="KW-0677">Repeat</keyword>
<dbReference type="InterPro" id="IPR002885">
    <property type="entry name" value="PPR_rpt"/>
</dbReference>
<organism evidence="3 4">
    <name type="scientific">Zostera marina</name>
    <name type="common">Eelgrass</name>
    <dbReference type="NCBI Taxonomy" id="29655"/>
    <lineage>
        <taxon>Eukaryota</taxon>
        <taxon>Viridiplantae</taxon>
        <taxon>Streptophyta</taxon>
        <taxon>Embryophyta</taxon>
        <taxon>Tracheophyta</taxon>
        <taxon>Spermatophyta</taxon>
        <taxon>Magnoliopsida</taxon>
        <taxon>Liliopsida</taxon>
        <taxon>Zosteraceae</taxon>
        <taxon>Zostera</taxon>
    </lineage>
</organism>
<proteinExistence type="predicted"/>
<dbReference type="InterPro" id="IPR046960">
    <property type="entry name" value="PPR_At4g14850-like_plant"/>
</dbReference>
<protein>
    <submittedName>
        <fullName evidence="3">Pentatricopeptide repeat-containing protein</fullName>
    </submittedName>
</protein>
<feature type="repeat" description="PPR" evidence="2">
    <location>
        <begin position="168"/>
        <end position="202"/>
    </location>
</feature>
<dbReference type="Pfam" id="PF01535">
    <property type="entry name" value="PPR"/>
    <property type="match status" value="6"/>
</dbReference>
<dbReference type="Proteomes" id="UP000036987">
    <property type="component" value="Unassembled WGS sequence"/>
</dbReference>
<dbReference type="Gene3D" id="1.25.40.10">
    <property type="entry name" value="Tetratricopeptide repeat domain"/>
    <property type="match status" value="3"/>
</dbReference>
<dbReference type="GO" id="GO:0003723">
    <property type="term" value="F:RNA binding"/>
    <property type="evidence" value="ECO:0007669"/>
    <property type="project" value="InterPro"/>
</dbReference>
<feature type="repeat" description="PPR" evidence="2">
    <location>
        <begin position="269"/>
        <end position="303"/>
    </location>
</feature>
<dbReference type="OrthoDB" id="185373at2759"/>
<reference evidence="4" key="1">
    <citation type="journal article" date="2016" name="Nature">
        <title>The genome of the seagrass Zostera marina reveals angiosperm adaptation to the sea.</title>
        <authorList>
            <person name="Olsen J.L."/>
            <person name="Rouze P."/>
            <person name="Verhelst B."/>
            <person name="Lin Y.-C."/>
            <person name="Bayer T."/>
            <person name="Collen J."/>
            <person name="Dattolo E."/>
            <person name="De Paoli E."/>
            <person name="Dittami S."/>
            <person name="Maumus F."/>
            <person name="Michel G."/>
            <person name="Kersting A."/>
            <person name="Lauritano C."/>
            <person name="Lohaus R."/>
            <person name="Toepel M."/>
            <person name="Tonon T."/>
            <person name="Vanneste K."/>
            <person name="Amirebrahimi M."/>
            <person name="Brakel J."/>
            <person name="Bostroem C."/>
            <person name="Chovatia M."/>
            <person name="Grimwood J."/>
            <person name="Jenkins J.W."/>
            <person name="Jueterbock A."/>
            <person name="Mraz A."/>
            <person name="Stam W.T."/>
            <person name="Tice H."/>
            <person name="Bornberg-Bauer E."/>
            <person name="Green P.J."/>
            <person name="Pearson G.A."/>
            <person name="Procaccini G."/>
            <person name="Duarte C.M."/>
            <person name="Schmutz J."/>
            <person name="Reusch T.B.H."/>
            <person name="Van de Peer Y."/>
        </authorList>
    </citation>
    <scope>NUCLEOTIDE SEQUENCE [LARGE SCALE GENOMIC DNA]</scope>
    <source>
        <strain evidence="4">cv. Finnish</strain>
    </source>
</reference>
<evidence type="ECO:0000313" key="4">
    <source>
        <dbReference type="Proteomes" id="UP000036987"/>
    </source>
</evidence>
<comment type="caution">
    <text evidence="3">The sequence shown here is derived from an EMBL/GenBank/DDBJ whole genome shotgun (WGS) entry which is preliminary data.</text>
</comment>
<dbReference type="PANTHER" id="PTHR47926:SF362">
    <property type="entry name" value="DYW DOMAIN-CONTAINING PROTEIN"/>
    <property type="match status" value="1"/>
</dbReference>
<dbReference type="PROSITE" id="PS51375">
    <property type="entry name" value="PPR"/>
    <property type="match status" value="3"/>
</dbReference>
<name>A0A0K9P6F3_ZOSMR</name>
<evidence type="ECO:0000313" key="3">
    <source>
        <dbReference type="EMBL" id="KMZ64584.1"/>
    </source>
</evidence>
<gene>
    <name evidence="3" type="ORF">ZOSMA_35G00390</name>
</gene>
<dbReference type="FunFam" id="1.25.40.10:FF:000343">
    <property type="entry name" value="Pentatricopeptide repeat-containing protein At3g58590"/>
    <property type="match status" value="1"/>
</dbReference>
<accession>A0A0K9P6F3</accession>
<dbReference type="AlphaFoldDB" id="A0A0K9P6F3"/>
<dbReference type="GO" id="GO:1900864">
    <property type="term" value="P:mitochondrial RNA modification"/>
    <property type="evidence" value="ECO:0000318"/>
    <property type="project" value="GO_Central"/>
</dbReference>
<sequence>MLRFFSSSIKLTLHQTKQLHALILVTGTDILDYPYPILKLIRSYSTNHDLRSSHQLFDEIPHWEKNIYLWNSIIRSYSIIHDFQSAIFLFSQLQISHDANPDEHTFASLLRAFAEINDSSRVKMIHGGIIVSGFHVDYITSSSLVSSYSKLGLIPESTQVFDRVPNPDLVLQNSMISACGHAGFWEKSLEIFHGIQISHQKPDGYSLVGLISSFREPELLLISQSIHGYCLKAGFDSIPHVRSSLVSMYSRCSCLHSAFQIFESLSHPDLITWSALISGYSSSGFSKQALSIFSQMHSFGTKPDAVLISTLLSASASSANLDPTKEIHSYLMKLGFESDIPVACTLMDAYLKHGFLESGYKIFKSHPQKTITSYNIIISGFAFHGLSYLSIELFDALLLQGLLPDKATFSALLSACIHSGLVNEASEFFKRMQVEFKIEPEMDHYVHMVRVLGMVGELKKAYKLIVNMPIAPDCGVWGALLWGCNLNEELELGKEVVRRIKELEPRNMAGYSVVLSNMFAVKEKWECVESLRGCIVDQGHRKVPGFSWIQVPD</sequence>
<dbReference type="Pfam" id="PF20431">
    <property type="entry name" value="E_motif"/>
    <property type="match status" value="1"/>
</dbReference>
<evidence type="ECO:0000256" key="2">
    <source>
        <dbReference type="PROSITE-ProRule" id="PRU00708"/>
    </source>
</evidence>
<dbReference type="FunFam" id="1.25.40.10:FF:000090">
    <property type="entry name" value="Pentatricopeptide repeat-containing protein, chloroplastic"/>
    <property type="match status" value="1"/>
</dbReference>
<dbReference type="NCBIfam" id="TIGR00756">
    <property type="entry name" value="PPR"/>
    <property type="match status" value="3"/>
</dbReference>
<dbReference type="EMBL" id="LFYR01001125">
    <property type="protein sequence ID" value="KMZ64584.1"/>
    <property type="molecule type" value="Genomic_DNA"/>
</dbReference>